<dbReference type="Pfam" id="PF13670">
    <property type="entry name" value="PepSY_2"/>
    <property type="match status" value="1"/>
</dbReference>
<dbReference type="RefSeq" id="WP_176525132.1">
    <property type="nucleotide sequence ID" value="NZ_OCNJ01000004.1"/>
</dbReference>
<dbReference type="AlphaFoldDB" id="A0A286GK28"/>
<accession>A0A286GK28</accession>
<feature type="signal peptide" evidence="1">
    <location>
        <begin position="1"/>
        <end position="23"/>
    </location>
</feature>
<reference evidence="3 4" key="1">
    <citation type="submission" date="2017-09" db="EMBL/GenBank/DDBJ databases">
        <authorList>
            <person name="Ehlers B."/>
            <person name="Leendertz F.H."/>
        </authorList>
    </citation>
    <scope>NUCLEOTIDE SEQUENCE [LARGE SCALE GENOMIC DNA]</scope>
    <source>
        <strain evidence="3 4">USBA 140</strain>
    </source>
</reference>
<keyword evidence="4" id="KW-1185">Reference proteome</keyword>
<dbReference type="EMBL" id="OCNJ01000004">
    <property type="protein sequence ID" value="SOD95449.1"/>
    <property type="molecule type" value="Genomic_DNA"/>
</dbReference>
<feature type="domain" description="PepSY" evidence="2">
    <location>
        <begin position="8"/>
        <end position="87"/>
    </location>
</feature>
<protein>
    <recommendedName>
        <fullName evidence="2">PepSY domain-containing protein</fullName>
    </recommendedName>
</protein>
<gene>
    <name evidence="3" type="ORF">SAMN05421508_104344</name>
</gene>
<proteinExistence type="predicted"/>
<sequence>MIRKFAAATVAATLLALAPAAMAADLCAPTEGPRKTMEEVAAMLEGQGYDVRKMDTEDGCIEMKGMDKDGKRVEVYVHPVTAEVVKVKTQG</sequence>
<organism evidence="3 4">
    <name type="scientific">Caenispirillum bisanense</name>
    <dbReference type="NCBI Taxonomy" id="414052"/>
    <lineage>
        <taxon>Bacteria</taxon>
        <taxon>Pseudomonadati</taxon>
        <taxon>Pseudomonadota</taxon>
        <taxon>Alphaproteobacteria</taxon>
        <taxon>Rhodospirillales</taxon>
        <taxon>Novispirillaceae</taxon>
        <taxon>Caenispirillum</taxon>
    </lineage>
</organism>
<dbReference type="InterPro" id="IPR025711">
    <property type="entry name" value="PepSY"/>
</dbReference>
<keyword evidence="1" id="KW-0732">Signal</keyword>
<evidence type="ECO:0000256" key="1">
    <source>
        <dbReference type="SAM" id="SignalP"/>
    </source>
</evidence>
<dbReference type="Proteomes" id="UP000219621">
    <property type="component" value="Unassembled WGS sequence"/>
</dbReference>
<name>A0A286GK28_9PROT</name>
<evidence type="ECO:0000259" key="2">
    <source>
        <dbReference type="Pfam" id="PF13670"/>
    </source>
</evidence>
<feature type="chain" id="PRO_5012764182" description="PepSY domain-containing protein" evidence="1">
    <location>
        <begin position="24"/>
        <end position="91"/>
    </location>
</feature>
<evidence type="ECO:0000313" key="4">
    <source>
        <dbReference type="Proteomes" id="UP000219621"/>
    </source>
</evidence>
<evidence type="ECO:0000313" key="3">
    <source>
        <dbReference type="EMBL" id="SOD95449.1"/>
    </source>
</evidence>